<gene>
    <name evidence="1" type="ORF">PMAYCL1PPCAC_23016</name>
</gene>
<evidence type="ECO:0000313" key="1">
    <source>
        <dbReference type="EMBL" id="GMR52821.1"/>
    </source>
</evidence>
<dbReference type="AlphaFoldDB" id="A0AAN5CXB8"/>
<evidence type="ECO:0000313" key="2">
    <source>
        <dbReference type="Proteomes" id="UP001328107"/>
    </source>
</evidence>
<name>A0AAN5CXB8_9BILA</name>
<reference evidence="2" key="1">
    <citation type="submission" date="2022-10" db="EMBL/GenBank/DDBJ databases">
        <title>Genome assembly of Pristionchus species.</title>
        <authorList>
            <person name="Yoshida K."/>
            <person name="Sommer R.J."/>
        </authorList>
    </citation>
    <scope>NUCLEOTIDE SEQUENCE [LARGE SCALE GENOMIC DNA]</scope>
    <source>
        <strain evidence="2">RS5460</strain>
    </source>
</reference>
<proteinExistence type="predicted"/>
<organism evidence="1 2">
    <name type="scientific">Pristionchus mayeri</name>
    <dbReference type="NCBI Taxonomy" id="1317129"/>
    <lineage>
        <taxon>Eukaryota</taxon>
        <taxon>Metazoa</taxon>
        <taxon>Ecdysozoa</taxon>
        <taxon>Nematoda</taxon>
        <taxon>Chromadorea</taxon>
        <taxon>Rhabditida</taxon>
        <taxon>Rhabditina</taxon>
        <taxon>Diplogasteromorpha</taxon>
        <taxon>Diplogasteroidea</taxon>
        <taxon>Neodiplogasteridae</taxon>
        <taxon>Pristionchus</taxon>
    </lineage>
</organism>
<accession>A0AAN5CXB8</accession>
<keyword evidence="2" id="KW-1185">Reference proteome</keyword>
<sequence length="117" mass="12000">LEWELHSISLLFSSLDALHSSVLVDPTAVGAHAGEHRGGIAALCSVGGDSVLVPRAGRVLLHEGTSQVVVASGLLRGAYAQLRVPDGVLVVVGAHAEGVDVELRLLQLLSGVAQLVV</sequence>
<dbReference type="EMBL" id="BTRK01000005">
    <property type="protein sequence ID" value="GMR52821.1"/>
    <property type="molecule type" value="Genomic_DNA"/>
</dbReference>
<dbReference type="Proteomes" id="UP001328107">
    <property type="component" value="Unassembled WGS sequence"/>
</dbReference>
<protein>
    <submittedName>
        <fullName evidence="1">Uncharacterized protein</fullName>
    </submittedName>
</protein>
<feature type="non-terminal residue" evidence="1">
    <location>
        <position position="1"/>
    </location>
</feature>
<comment type="caution">
    <text evidence="1">The sequence shown here is derived from an EMBL/GenBank/DDBJ whole genome shotgun (WGS) entry which is preliminary data.</text>
</comment>